<reference evidence="3 4" key="1">
    <citation type="submission" date="2020-07" db="EMBL/GenBank/DDBJ databases">
        <title>Comparative genomics of pyrophilous fungi reveals a link between fire events and developmental genes.</title>
        <authorList>
            <consortium name="DOE Joint Genome Institute"/>
            <person name="Steindorff A.S."/>
            <person name="Carver A."/>
            <person name="Calhoun S."/>
            <person name="Stillman K."/>
            <person name="Liu H."/>
            <person name="Lipzen A."/>
            <person name="Pangilinan J."/>
            <person name="Labutti K."/>
            <person name="Bruns T.D."/>
            <person name="Grigoriev I.V."/>
        </authorList>
    </citation>
    <scope>NUCLEOTIDE SEQUENCE [LARGE SCALE GENOMIC DNA]</scope>
    <source>
        <strain evidence="3 4">CBS 144469</strain>
    </source>
</reference>
<name>A0A8H6HBW8_9AGAR</name>
<keyword evidence="4" id="KW-1185">Reference proteome</keyword>
<feature type="region of interest" description="Disordered" evidence="1">
    <location>
        <begin position="127"/>
        <end position="154"/>
    </location>
</feature>
<sequence length="238" mass="24027">MQQSTITLTALIDALAKVGVKVSSPHQEMLAASTNDAPPPPPPSGAAVRVEVPASGPEAPISTTRTPPTAFNSTLMAALVTALQGMGIEVAAPSITSAAAPPANPALLSASIPEVPISAVPVATAVASTPSSSSTAPSSSSTKDKGKAPETPAAVSARDNVSGYVCNNCSHYNLVVSAKGTWYVITAGREVGVFSGWHNVQPLVSGVSSACYKKWPSEAAARAVFQEALDAKTVVVIQ</sequence>
<dbReference type="InterPro" id="IPR011320">
    <property type="entry name" value="RNase_H1_N"/>
</dbReference>
<proteinExistence type="predicted"/>
<dbReference type="InterPro" id="IPR009027">
    <property type="entry name" value="Ribosomal_bL9/RNase_H1_N"/>
</dbReference>
<gene>
    <name evidence="3" type="ORF">DFP72DRAFT_858996</name>
</gene>
<dbReference type="EMBL" id="JACGCI010000148">
    <property type="protein sequence ID" value="KAF6743292.1"/>
    <property type="molecule type" value="Genomic_DNA"/>
</dbReference>
<dbReference type="OrthoDB" id="3270804at2759"/>
<evidence type="ECO:0000256" key="1">
    <source>
        <dbReference type="SAM" id="MobiDB-lite"/>
    </source>
</evidence>
<dbReference type="InterPro" id="IPR037056">
    <property type="entry name" value="RNase_H1_N_sf"/>
</dbReference>
<dbReference type="Gene3D" id="3.40.970.10">
    <property type="entry name" value="Ribonuclease H1, N-terminal domain"/>
    <property type="match status" value="1"/>
</dbReference>
<evidence type="ECO:0000259" key="2">
    <source>
        <dbReference type="Pfam" id="PF01693"/>
    </source>
</evidence>
<organism evidence="3 4">
    <name type="scientific">Ephemerocybe angulata</name>
    <dbReference type="NCBI Taxonomy" id="980116"/>
    <lineage>
        <taxon>Eukaryota</taxon>
        <taxon>Fungi</taxon>
        <taxon>Dikarya</taxon>
        <taxon>Basidiomycota</taxon>
        <taxon>Agaricomycotina</taxon>
        <taxon>Agaricomycetes</taxon>
        <taxon>Agaricomycetidae</taxon>
        <taxon>Agaricales</taxon>
        <taxon>Agaricineae</taxon>
        <taxon>Psathyrellaceae</taxon>
        <taxon>Ephemerocybe</taxon>
    </lineage>
</organism>
<dbReference type="Pfam" id="PF01693">
    <property type="entry name" value="Cauli_VI"/>
    <property type="match status" value="1"/>
</dbReference>
<evidence type="ECO:0000313" key="4">
    <source>
        <dbReference type="Proteomes" id="UP000521943"/>
    </source>
</evidence>
<dbReference type="SUPFAM" id="SSF55658">
    <property type="entry name" value="L9 N-domain-like"/>
    <property type="match status" value="1"/>
</dbReference>
<dbReference type="Proteomes" id="UP000521943">
    <property type="component" value="Unassembled WGS sequence"/>
</dbReference>
<comment type="caution">
    <text evidence="3">The sequence shown here is derived from an EMBL/GenBank/DDBJ whole genome shotgun (WGS) entry which is preliminary data.</text>
</comment>
<feature type="compositionally biased region" description="Low complexity" evidence="1">
    <location>
        <begin position="127"/>
        <end position="141"/>
    </location>
</feature>
<dbReference type="AlphaFoldDB" id="A0A8H6HBW8"/>
<evidence type="ECO:0000313" key="3">
    <source>
        <dbReference type="EMBL" id="KAF6743292.1"/>
    </source>
</evidence>
<feature type="domain" description="Ribonuclease H1 N-terminal" evidence="2">
    <location>
        <begin position="182"/>
        <end position="223"/>
    </location>
</feature>
<protein>
    <recommendedName>
        <fullName evidence="2">Ribonuclease H1 N-terminal domain-containing protein</fullName>
    </recommendedName>
</protein>
<accession>A0A8H6HBW8</accession>